<evidence type="ECO:0000313" key="2">
    <source>
        <dbReference type="Proteomes" id="UP000219353"/>
    </source>
</evidence>
<dbReference type="Pfam" id="PF14907">
    <property type="entry name" value="NTP_transf_5"/>
    <property type="match status" value="1"/>
</dbReference>
<sequence>MLVPLLIQCFRDPEQFQAKASAACWTDLLQQARSMGLTAQLRALFDRHKLLDSLPETVQKHCEWGWRYYQKQQASLFYELFELEPCLAEADYPCLLLKGAAYQALGLTVSEGRLYSDIDLLVSRQQLNDCKAKLFFAGFFEPAVSAYDKHFYLELSHENPPLYHVKRGTALDLHFALFPLAGRKNLITENVFASASPIAGSCFQVPSLSYLYIHAAIHFFWQEEQHKLTKDLIDLDLLYSQLAEQKLLSQLLCDAEQFGALEPVVNTLLLIEKLFERSLPEEVARQLRKSPLRRDFARFILQMQLQSGTKAYIAGTLWYLRGYRHKMHWRALVRHVWVKTNLAWRHYRQRPG</sequence>
<protein>
    <submittedName>
        <fullName evidence="1">Uncharacterized nucleotidyltransferase</fullName>
    </submittedName>
</protein>
<dbReference type="Proteomes" id="UP000219353">
    <property type="component" value="Unassembled WGS sequence"/>
</dbReference>
<dbReference type="AlphaFoldDB" id="A0A285J1K9"/>
<dbReference type="EMBL" id="OBEB01000005">
    <property type="protein sequence ID" value="SNY54220.1"/>
    <property type="molecule type" value="Genomic_DNA"/>
</dbReference>
<reference evidence="2" key="1">
    <citation type="submission" date="2017-09" db="EMBL/GenBank/DDBJ databases">
        <authorList>
            <person name="Varghese N."/>
            <person name="Submissions S."/>
        </authorList>
    </citation>
    <scope>NUCLEOTIDE SEQUENCE [LARGE SCALE GENOMIC DNA]</scope>
    <source>
        <strain evidence="2">CGMCC 1.12461</strain>
    </source>
</reference>
<dbReference type="RefSeq" id="WP_097111819.1">
    <property type="nucleotide sequence ID" value="NZ_OBEB01000005.1"/>
</dbReference>
<accession>A0A285J1K9</accession>
<evidence type="ECO:0000313" key="1">
    <source>
        <dbReference type="EMBL" id="SNY54220.1"/>
    </source>
</evidence>
<gene>
    <name evidence="1" type="ORF">SAMN06297280_2600</name>
</gene>
<dbReference type="InterPro" id="IPR039498">
    <property type="entry name" value="NTP_transf_5"/>
</dbReference>
<dbReference type="GO" id="GO:0016740">
    <property type="term" value="F:transferase activity"/>
    <property type="evidence" value="ECO:0007669"/>
    <property type="project" value="UniProtKB-KW"/>
</dbReference>
<keyword evidence="1" id="KW-0808">Transferase</keyword>
<proteinExistence type="predicted"/>
<organism evidence="1 2">
    <name type="scientific">Arsukibacterium tuosuense</name>
    <dbReference type="NCBI Taxonomy" id="1323745"/>
    <lineage>
        <taxon>Bacteria</taxon>
        <taxon>Pseudomonadati</taxon>
        <taxon>Pseudomonadota</taxon>
        <taxon>Gammaproteobacteria</taxon>
        <taxon>Chromatiales</taxon>
        <taxon>Chromatiaceae</taxon>
        <taxon>Arsukibacterium</taxon>
    </lineage>
</organism>
<dbReference type="OrthoDB" id="5497963at2"/>
<name>A0A285J1K9_9GAMM</name>
<keyword evidence="2" id="KW-1185">Reference proteome</keyword>